<gene>
    <name evidence="2" type="ORF">KI387_008322</name>
</gene>
<dbReference type="EMBL" id="JAHRHJ020000008">
    <property type="protein sequence ID" value="KAH9303918.1"/>
    <property type="molecule type" value="Genomic_DNA"/>
</dbReference>
<evidence type="ECO:0000313" key="3">
    <source>
        <dbReference type="Proteomes" id="UP000824469"/>
    </source>
</evidence>
<evidence type="ECO:0000313" key="2">
    <source>
        <dbReference type="EMBL" id="KAH9303918.1"/>
    </source>
</evidence>
<protein>
    <submittedName>
        <fullName evidence="2">Uncharacterized protein</fullName>
    </submittedName>
</protein>
<sequence>HNKPRVRGLDPRLSVESTGGHRALRQDQGEATSSRRLALGDAPVGTQPPPMMGGEMLAGRQTGAEEAEGT</sequence>
<comment type="caution">
    <text evidence="2">The sequence shown here is derived from an EMBL/GenBank/DDBJ whole genome shotgun (WGS) entry which is preliminary data.</text>
</comment>
<reference evidence="2 3" key="1">
    <citation type="journal article" date="2021" name="Nat. Plants">
        <title>The Taxus genome provides insights into paclitaxel biosynthesis.</title>
        <authorList>
            <person name="Xiong X."/>
            <person name="Gou J."/>
            <person name="Liao Q."/>
            <person name="Li Y."/>
            <person name="Zhou Q."/>
            <person name="Bi G."/>
            <person name="Li C."/>
            <person name="Du R."/>
            <person name="Wang X."/>
            <person name="Sun T."/>
            <person name="Guo L."/>
            <person name="Liang H."/>
            <person name="Lu P."/>
            <person name="Wu Y."/>
            <person name="Zhang Z."/>
            <person name="Ro D.K."/>
            <person name="Shang Y."/>
            <person name="Huang S."/>
            <person name="Yan J."/>
        </authorList>
    </citation>
    <scope>NUCLEOTIDE SEQUENCE [LARGE SCALE GENOMIC DNA]</scope>
    <source>
        <strain evidence="2">Ta-2019</strain>
    </source>
</reference>
<dbReference type="Proteomes" id="UP000824469">
    <property type="component" value="Unassembled WGS sequence"/>
</dbReference>
<dbReference type="AlphaFoldDB" id="A0AA38CVJ6"/>
<name>A0AA38CVJ6_TAXCH</name>
<feature type="non-terminal residue" evidence="2">
    <location>
        <position position="70"/>
    </location>
</feature>
<evidence type="ECO:0000256" key="1">
    <source>
        <dbReference type="SAM" id="MobiDB-lite"/>
    </source>
</evidence>
<keyword evidence="3" id="KW-1185">Reference proteome</keyword>
<feature type="region of interest" description="Disordered" evidence="1">
    <location>
        <begin position="1"/>
        <end position="70"/>
    </location>
</feature>
<accession>A0AA38CVJ6</accession>
<organism evidence="2 3">
    <name type="scientific">Taxus chinensis</name>
    <name type="common">Chinese yew</name>
    <name type="synonym">Taxus wallichiana var. chinensis</name>
    <dbReference type="NCBI Taxonomy" id="29808"/>
    <lineage>
        <taxon>Eukaryota</taxon>
        <taxon>Viridiplantae</taxon>
        <taxon>Streptophyta</taxon>
        <taxon>Embryophyta</taxon>
        <taxon>Tracheophyta</taxon>
        <taxon>Spermatophyta</taxon>
        <taxon>Pinopsida</taxon>
        <taxon>Pinidae</taxon>
        <taxon>Conifers II</taxon>
        <taxon>Cupressales</taxon>
        <taxon>Taxaceae</taxon>
        <taxon>Taxus</taxon>
    </lineage>
</organism>
<proteinExistence type="predicted"/>
<feature type="non-terminal residue" evidence="2">
    <location>
        <position position="1"/>
    </location>
</feature>